<proteinExistence type="predicted"/>
<reference evidence="2" key="1">
    <citation type="submission" date="2017-03" db="EMBL/GenBank/DDBJ databases">
        <title>Genomes of endolithic fungi from Antarctica.</title>
        <authorList>
            <person name="Coleine C."/>
            <person name="Masonjones S."/>
            <person name="Stajich J.E."/>
        </authorList>
    </citation>
    <scope>NUCLEOTIDE SEQUENCE [LARGE SCALE GENOMIC DNA]</scope>
    <source>
        <strain evidence="2">CCFEE 5527</strain>
    </source>
</reference>
<evidence type="ECO:0000313" key="1">
    <source>
        <dbReference type="EMBL" id="OQN95524.1"/>
    </source>
</evidence>
<gene>
    <name evidence="1" type="ORF">B0A48_18507</name>
</gene>
<sequence length="106" mass="11285">MAAILLVMYLEISPKNRHATMESAPNAVLVHQTYFKLSAYAYWAPSVAAATTASVRPGIFADANSFGAVKKMVTNCITDMSSRPALTADVPTNIGRLVVGLLAKTL</sequence>
<comment type="caution">
    <text evidence="1">The sequence shown here is derived from an EMBL/GenBank/DDBJ whole genome shotgun (WGS) entry which is preliminary data.</text>
</comment>
<dbReference type="EMBL" id="NAJO01000090">
    <property type="protein sequence ID" value="OQN95524.1"/>
    <property type="molecule type" value="Genomic_DNA"/>
</dbReference>
<protein>
    <submittedName>
        <fullName evidence="1">Uncharacterized protein</fullName>
    </submittedName>
</protein>
<dbReference type="AlphaFoldDB" id="A0A1V8S8F0"/>
<evidence type="ECO:0000313" key="2">
    <source>
        <dbReference type="Proteomes" id="UP000192596"/>
    </source>
</evidence>
<organism evidence="1 2">
    <name type="scientific">Cryoendolithus antarcticus</name>
    <dbReference type="NCBI Taxonomy" id="1507870"/>
    <lineage>
        <taxon>Eukaryota</taxon>
        <taxon>Fungi</taxon>
        <taxon>Dikarya</taxon>
        <taxon>Ascomycota</taxon>
        <taxon>Pezizomycotina</taxon>
        <taxon>Dothideomycetes</taxon>
        <taxon>Dothideomycetidae</taxon>
        <taxon>Cladosporiales</taxon>
        <taxon>Cladosporiaceae</taxon>
        <taxon>Cryoendolithus</taxon>
    </lineage>
</organism>
<dbReference type="InParanoid" id="A0A1V8S8F0"/>
<name>A0A1V8S8F0_9PEZI</name>
<accession>A0A1V8S8F0</accession>
<dbReference type="Proteomes" id="UP000192596">
    <property type="component" value="Unassembled WGS sequence"/>
</dbReference>
<keyword evidence="2" id="KW-1185">Reference proteome</keyword>